<evidence type="ECO:0000256" key="1">
    <source>
        <dbReference type="SAM" id="MobiDB-lite"/>
    </source>
</evidence>
<dbReference type="RefSeq" id="WP_127495929.1">
    <property type="nucleotide sequence ID" value="NZ_CP195155.1"/>
</dbReference>
<feature type="compositionally biased region" description="Basic and acidic residues" evidence="1">
    <location>
        <begin position="54"/>
        <end position="70"/>
    </location>
</feature>
<keyword evidence="2" id="KW-0812">Transmembrane</keyword>
<keyword evidence="2" id="KW-1133">Transmembrane helix</keyword>
<proteinExistence type="predicted"/>
<protein>
    <submittedName>
        <fullName evidence="3">Uncharacterized protein</fullName>
    </submittedName>
</protein>
<keyword evidence="4" id="KW-1185">Reference proteome</keyword>
<evidence type="ECO:0000313" key="4">
    <source>
        <dbReference type="Proteomes" id="UP001285921"/>
    </source>
</evidence>
<gene>
    <name evidence="3" type="ORF">PghCCS26_39020</name>
</gene>
<name>A0ABQ6NPQ3_9BACL</name>
<reference evidence="3 4" key="1">
    <citation type="submission" date="2023-05" db="EMBL/GenBank/DDBJ databases">
        <title>Draft genome of Paenibacillus sp. CCS26.</title>
        <authorList>
            <person name="Akita H."/>
            <person name="Shinto Y."/>
            <person name="Kimura Z."/>
        </authorList>
    </citation>
    <scope>NUCLEOTIDE SEQUENCE [LARGE SCALE GENOMIC DNA]</scope>
    <source>
        <strain evidence="3 4">CCS26</strain>
    </source>
</reference>
<dbReference type="Proteomes" id="UP001285921">
    <property type="component" value="Unassembled WGS sequence"/>
</dbReference>
<feature type="compositionally biased region" description="Pro residues" evidence="1">
    <location>
        <begin position="41"/>
        <end position="51"/>
    </location>
</feature>
<organism evidence="3 4">
    <name type="scientific">Paenibacillus glycanilyticus</name>
    <dbReference type="NCBI Taxonomy" id="126569"/>
    <lineage>
        <taxon>Bacteria</taxon>
        <taxon>Bacillati</taxon>
        <taxon>Bacillota</taxon>
        <taxon>Bacilli</taxon>
        <taxon>Bacillales</taxon>
        <taxon>Paenibacillaceae</taxon>
        <taxon>Paenibacillus</taxon>
    </lineage>
</organism>
<keyword evidence="2" id="KW-0472">Membrane</keyword>
<feature type="region of interest" description="Disordered" evidence="1">
    <location>
        <begin position="34"/>
        <end position="70"/>
    </location>
</feature>
<evidence type="ECO:0000256" key="2">
    <source>
        <dbReference type="SAM" id="Phobius"/>
    </source>
</evidence>
<dbReference type="EMBL" id="BTCL01000015">
    <property type="protein sequence ID" value="GMK46773.1"/>
    <property type="molecule type" value="Genomic_DNA"/>
</dbReference>
<feature type="transmembrane region" description="Helical" evidence="2">
    <location>
        <begin position="6"/>
        <end position="26"/>
    </location>
</feature>
<sequence length="70" mass="7535">MVDGWITAVVLIFGIAVALIGVFAYLRMFNRNETHHSSMDVPPPSIPPQAAPPKAEEPPAKPPRENEGTG</sequence>
<comment type="caution">
    <text evidence="3">The sequence shown here is derived from an EMBL/GenBank/DDBJ whole genome shotgun (WGS) entry which is preliminary data.</text>
</comment>
<accession>A0ABQ6NPQ3</accession>
<evidence type="ECO:0000313" key="3">
    <source>
        <dbReference type="EMBL" id="GMK46773.1"/>
    </source>
</evidence>